<dbReference type="RefSeq" id="WP_013418771.1">
    <property type="nucleotide sequence ID" value="NC_014664.1"/>
</dbReference>
<reference evidence="7" key="1">
    <citation type="journal article" date="2011" name="J. Bacteriol.">
        <title>Genome sequences of eight morphologically diverse alphaproteobacteria.</title>
        <authorList>
            <consortium name="US DOE Joint Genome Institute"/>
            <person name="Brown P.J."/>
            <person name="Kysela D.T."/>
            <person name="Buechlein A."/>
            <person name="Hemmerich C."/>
            <person name="Brun Y.V."/>
        </authorList>
    </citation>
    <scope>NUCLEOTIDE SEQUENCE [LARGE SCALE GENOMIC DNA]</scope>
    <source>
        <strain evidence="7">ATCC 17100 / ATH 3.1.1 / DSM 162 / LMG 4299</strain>
    </source>
</reference>
<dbReference type="InterPro" id="IPR006016">
    <property type="entry name" value="UspA"/>
</dbReference>
<evidence type="ECO:0000256" key="3">
    <source>
        <dbReference type="ARBA" id="ARBA00022490"/>
    </source>
</evidence>
<keyword evidence="7" id="KW-1185">Reference proteome</keyword>
<protein>
    <submittedName>
        <fullName evidence="6">UspA domain-containing protein</fullName>
    </submittedName>
</protein>
<dbReference type="SUPFAM" id="SSF52402">
    <property type="entry name" value="Adenine nucleotide alpha hydrolases-like"/>
    <property type="match status" value="2"/>
</dbReference>
<comment type="subcellular location">
    <subcellularLocation>
        <location evidence="1">Cytoplasm</location>
    </subcellularLocation>
</comment>
<dbReference type="AlphaFoldDB" id="E3I3M0"/>
<dbReference type="EMBL" id="CP002292">
    <property type="protein sequence ID" value="ADP70367.1"/>
    <property type="molecule type" value="Genomic_DNA"/>
</dbReference>
<evidence type="ECO:0000313" key="6">
    <source>
        <dbReference type="EMBL" id="ADP70367.1"/>
    </source>
</evidence>
<feature type="domain" description="UspA" evidence="5">
    <location>
        <begin position="4"/>
        <end position="134"/>
    </location>
</feature>
<comment type="similarity">
    <text evidence="2">Belongs to the universal stress protein A family.</text>
</comment>
<evidence type="ECO:0000259" key="5">
    <source>
        <dbReference type="Pfam" id="PF00582"/>
    </source>
</evidence>
<dbReference type="Proteomes" id="UP000001399">
    <property type="component" value="Chromosome"/>
</dbReference>
<dbReference type="OrthoDB" id="5564966at2"/>
<feature type="domain" description="UspA" evidence="5">
    <location>
        <begin position="143"/>
        <end position="301"/>
    </location>
</feature>
<gene>
    <name evidence="6" type="ordered locus">Rvan_1095</name>
</gene>
<comment type="function">
    <text evidence="4">Required for resistance to DNA-damaging agents.</text>
</comment>
<name>E3I3M0_RHOVT</name>
<proteinExistence type="inferred from homology"/>
<dbReference type="eggNOG" id="COG0589">
    <property type="taxonomic scope" value="Bacteria"/>
</dbReference>
<dbReference type="HOGENOM" id="CLU_049301_1_1_5"/>
<dbReference type="KEGG" id="rva:Rvan_1095"/>
<dbReference type="Gene3D" id="3.40.50.12370">
    <property type="match status" value="1"/>
</dbReference>
<organism evidence="6 7">
    <name type="scientific">Rhodomicrobium vannielii (strain ATCC 17100 / DSM 162 / LMG 4299 / NCIMB 10020 / ATH 3.1.1)</name>
    <dbReference type="NCBI Taxonomy" id="648757"/>
    <lineage>
        <taxon>Bacteria</taxon>
        <taxon>Pseudomonadati</taxon>
        <taxon>Pseudomonadota</taxon>
        <taxon>Alphaproteobacteria</taxon>
        <taxon>Hyphomicrobiales</taxon>
        <taxon>Hyphomicrobiaceae</taxon>
        <taxon>Rhodomicrobium</taxon>
    </lineage>
</organism>
<dbReference type="PANTHER" id="PTHR47892:SF1">
    <property type="entry name" value="UNIVERSAL STRESS PROTEIN E"/>
    <property type="match status" value="1"/>
</dbReference>
<accession>E3I3M0</accession>
<sequence>MKGFKKILCVADQEKGSDTALQRAVKLAENNKASLTVVDVMPRSGRVLQDVLATMVDEREKRLARLIQPHRDGLDIETKLLKGIAFLEVIREVLRSRHDLVIKCHNSPGWVDRLLSSEDISLLRECPCPVWLIKPDEASSAAKRILAAVDVDDDYPSSELATRHALNVRVMELAVSLALSEAAELQVVHAWQVAEESSLRDSNLLKTPEGQVDDFVEHIRERHARLLDTFLKGFDANPALHLTVHTPKGAASKEIPELAERLRIDCIVMGTVARTGIRGFIMGNTAESVLEQVDCSVLAIKPPGFETPVALEN</sequence>
<dbReference type="CDD" id="cd00293">
    <property type="entry name" value="USP-like"/>
    <property type="match status" value="1"/>
</dbReference>
<evidence type="ECO:0000313" key="7">
    <source>
        <dbReference type="Proteomes" id="UP000001399"/>
    </source>
</evidence>
<evidence type="ECO:0000256" key="2">
    <source>
        <dbReference type="ARBA" id="ARBA00008791"/>
    </source>
</evidence>
<dbReference type="GO" id="GO:0005737">
    <property type="term" value="C:cytoplasm"/>
    <property type="evidence" value="ECO:0007669"/>
    <property type="project" value="UniProtKB-SubCell"/>
</dbReference>
<keyword evidence="3" id="KW-0963">Cytoplasm</keyword>
<evidence type="ECO:0000256" key="4">
    <source>
        <dbReference type="ARBA" id="ARBA00037131"/>
    </source>
</evidence>
<dbReference type="STRING" id="648757.Rvan_1095"/>
<dbReference type="Pfam" id="PF00582">
    <property type="entry name" value="Usp"/>
    <property type="match status" value="2"/>
</dbReference>
<evidence type="ECO:0000256" key="1">
    <source>
        <dbReference type="ARBA" id="ARBA00004496"/>
    </source>
</evidence>
<dbReference type="PANTHER" id="PTHR47892">
    <property type="entry name" value="UNIVERSAL STRESS PROTEIN E"/>
    <property type="match status" value="1"/>
</dbReference>